<dbReference type="AlphaFoldDB" id="A0A0R0B844"/>
<evidence type="ECO:0000313" key="2">
    <source>
        <dbReference type="EMBL" id="KRG49966.1"/>
    </source>
</evidence>
<gene>
    <name evidence="2" type="ORF">ARC23_12795</name>
</gene>
<accession>A0A0R0B844</accession>
<dbReference type="OrthoDB" id="5995845at2"/>
<reference evidence="2 3" key="1">
    <citation type="journal article" date="2016" name="Front. Microbiol.">
        <title>Genome Sequence of Type Strains of Genus Stenotrophomonas.</title>
        <authorList>
            <person name="Patil P.P."/>
            <person name="Midha S."/>
            <person name="Kumar S."/>
            <person name="Patil P.B."/>
        </authorList>
    </citation>
    <scope>NUCLEOTIDE SEQUENCE [LARGE SCALE GENOMIC DNA]</scope>
    <source>
        <strain evidence="2 3">LMG 978</strain>
    </source>
</reference>
<evidence type="ECO:0000259" key="1">
    <source>
        <dbReference type="SMART" id="SM00974"/>
    </source>
</evidence>
<keyword evidence="3" id="KW-1185">Reference proteome</keyword>
<sequence length="188" mass="21422">MQSHIRIDGRVFAYVFPCAWEDYAKIGFSRDPLGRISALHRRWFEFFDLDAGALVEAESERDARDLELQLRSPFKAHRAPAPMTVQDKAGGRTEWVRGANQALSLAVDALGAHGYRCFQLKAWLQAALRLRMDRLHDWAAVQLPQEDGLRMPGGPGERVLRDTLDGCRALDIDPMPWLPEHVQRWYAG</sequence>
<feature type="domain" description="Bacteriophage T5 Orf172 DNA-binding" evidence="1">
    <location>
        <begin position="18"/>
        <end position="110"/>
    </location>
</feature>
<organism evidence="2 3">
    <name type="scientific">Stenotrophomonas beteli</name>
    <dbReference type="NCBI Taxonomy" id="3384461"/>
    <lineage>
        <taxon>Bacteria</taxon>
        <taxon>Pseudomonadati</taxon>
        <taxon>Pseudomonadota</taxon>
        <taxon>Gammaproteobacteria</taxon>
        <taxon>Lysobacterales</taxon>
        <taxon>Lysobacteraceae</taxon>
        <taxon>Stenotrophomonas</taxon>
        <taxon>Stenotrophomonas maltophilia group</taxon>
    </lineage>
</organism>
<protein>
    <recommendedName>
        <fullName evidence="1">Bacteriophage T5 Orf172 DNA-binding domain-containing protein</fullName>
    </recommendedName>
</protein>
<proteinExistence type="predicted"/>
<dbReference type="InterPro" id="IPR018306">
    <property type="entry name" value="Phage_T5_Orf172_DNA-bd"/>
</dbReference>
<dbReference type="EMBL" id="LLXV01000039">
    <property type="protein sequence ID" value="KRG49966.1"/>
    <property type="molecule type" value="Genomic_DNA"/>
</dbReference>
<comment type="caution">
    <text evidence="2">The sequence shown here is derived from an EMBL/GenBank/DDBJ whole genome shotgun (WGS) entry which is preliminary data.</text>
</comment>
<dbReference type="Pfam" id="PF13455">
    <property type="entry name" value="MUG113"/>
    <property type="match status" value="1"/>
</dbReference>
<dbReference type="SMART" id="SM00974">
    <property type="entry name" value="T5orf172"/>
    <property type="match status" value="1"/>
</dbReference>
<evidence type="ECO:0000313" key="3">
    <source>
        <dbReference type="Proteomes" id="UP000051757"/>
    </source>
</evidence>
<dbReference type="Proteomes" id="UP000051757">
    <property type="component" value="Unassembled WGS sequence"/>
</dbReference>
<name>A0A0R0B844_9GAMM</name>